<feature type="chain" id="PRO_5026980938" evidence="3">
    <location>
        <begin position="19"/>
        <end position="360"/>
    </location>
</feature>
<reference evidence="5 6" key="1">
    <citation type="submission" date="2019-12" db="EMBL/GenBank/DDBJ databases">
        <authorList>
            <person name="Dong K."/>
        </authorList>
    </citation>
    <scope>NUCLEOTIDE SEQUENCE [LARGE SCALE GENOMIC DNA]</scope>
    <source>
        <strain evidence="5 6">JCM 31225</strain>
    </source>
</reference>
<comment type="caution">
    <text evidence="5">The sequence shown here is derived from an EMBL/GenBank/DDBJ whole genome shotgun (WGS) entry which is preliminary data.</text>
</comment>
<accession>A0A6N8KTV3</accession>
<evidence type="ECO:0000313" key="5">
    <source>
        <dbReference type="EMBL" id="MVZ60883.1"/>
    </source>
</evidence>
<dbReference type="AlphaFoldDB" id="A0A6N8KTV3"/>
<protein>
    <submittedName>
        <fullName evidence="5">Efflux RND transporter periplasmic adaptor subunit</fullName>
    </submittedName>
</protein>
<dbReference type="GO" id="GO:1990281">
    <property type="term" value="C:efflux pump complex"/>
    <property type="evidence" value="ECO:0007669"/>
    <property type="project" value="TreeGrafter"/>
</dbReference>
<dbReference type="Pfam" id="PF25917">
    <property type="entry name" value="BSH_RND"/>
    <property type="match status" value="1"/>
</dbReference>
<feature type="coiled-coil region" evidence="2">
    <location>
        <begin position="94"/>
        <end position="121"/>
    </location>
</feature>
<dbReference type="SUPFAM" id="SSF111369">
    <property type="entry name" value="HlyD-like secretion proteins"/>
    <property type="match status" value="1"/>
</dbReference>
<dbReference type="OrthoDB" id="9801814at2"/>
<dbReference type="GO" id="GO:0015562">
    <property type="term" value="F:efflux transmembrane transporter activity"/>
    <property type="evidence" value="ECO:0007669"/>
    <property type="project" value="TreeGrafter"/>
</dbReference>
<evidence type="ECO:0000256" key="1">
    <source>
        <dbReference type="ARBA" id="ARBA00009477"/>
    </source>
</evidence>
<dbReference type="Gene3D" id="2.40.30.170">
    <property type="match status" value="1"/>
</dbReference>
<evidence type="ECO:0000259" key="4">
    <source>
        <dbReference type="Pfam" id="PF25917"/>
    </source>
</evidence>
<evidence type="ECO:0000256" key="3">
    <source>
        <dbReference type="SAM" id="SignalP"/>
    </source>
</evidence>
<feature type="domain" description="Multidrug resistance protein MdtA-like barrel-sandwich hybrid" evidence="4">
    <location>
        <begin position="61"/>
        <end position="194"/>
    </location>
</feature>
<dbReference type="EMBL" id="WSQA01000002">
    <property type="protein sequence ID" value="MVZ60883.1"/>
    <property type="molecule type" value="Genomic_DNA"/>
</dbReference>
<keyword evidence="2" id="KW-0175">Coiled coil</keyword>
<keyword evidence="6" id="KW-1185">Reference proteome</keyword>
<gene>
    <name evidence="5" type="ORF">GQF63_02490</name>
</gene>
<dbReference type="Proteomes" id="UP000435036">
    <property type="component" value="Unassembled WGS sequence"/>
</dbReference>
<feature type="signal peptide" evidence="3">
    <location>
        <begin position="1"/>
        <end position="18"/>
    </location>
</feature>
<dbReference type="PANTHER" id="PTHR30469">
    <property type="entry name" value="MULTIDRUG RESISTANCE PROTEIN MDTA"/>
    <property type="match status" value="1"/>
</dbReference>
<organism evidence="5 6">
    <name type="scientific">Sphingobacterium humi</name>
    <dbReference type="NCBI Taxonomy" id="1796905"/>
    <lineage>
        <taxon>Bacteria</taxon>
        <taxon>Pseudomonadati</taxon>
        <taxon>Bacteroidota</taxon>
        <taxon>Sphingobacteriia</taxon>
        <taxon>Sphingobacteriales</taxon>
        <taxon>Sphingobacteriaceae</taxon>
        <taxon>Sphingobacterium</taxon>
    </lineage>
</organism>
<dbReference type="Gene3D" id="1.10.287.470">
    <property type="entry name" value="Helix hairpin bin"/>
    <property type="match status" value="1"/>
</dbReference>
<dbReference type="InterPro" id="IPR006143">
    <property type="entry name" value="RND_pump_MFP"/>
</dbReference>
<proteinExistence type="inferred from homology"/>
<dbReference type="PROSITE" id="PS51257">
    <property type="entry name" value="PROKAR_LIPOPROTEIN"/>
    <property type="match status" value="1"/>
</dbReference>
<sequence>MKTTISLLSLASFLLLLAACSAPEEKKASEIPAIPAEVAIISNSNAGSFVAASGKIEAQNSANISTRMMGYITALPVKTGQRVSQGQLLVSISNTDLQAKKAQASAAVAQANAAYSNAKKDYDRFVNLYAQKSASQKELDDMTTRYEMAKAGLETAQQMKKEVIAQFAYSNITAPFSGVVTGTFAKAGDMANPGMPLLSLEGESKLQAVVMVPESEISAIKTGLAADVTIKSLNKTIKGKVVERSTSAAQTAGQYLVKIDLENTKDILSGMFVNAVFPVEKTSTQVSANQVLIPTEALISQGQLKGIYIVNEDNVALLRWLRLGKVHGNEVEVLAGLAANEQYVVKADGRLFNGAKIKRN</sequence>
<dbReference type="NCBIfam" id="TIGR01730">
    <property type="entry name" value="RND_mfp"/>
    <property type="match status" value="1"/>
</dbReference>
<name>A0A6N8KTV3_9SPHI</name>
<dbReference type="RefSeq" id="WP_160367541.1">
    <property type="nucleotide sequence ID" value="NZ_WSQA01000002.1"/>
</dbReference>
<dbReference type="Gene3D" id="2.40.50.100">
    <property type="match status" value="1"/>
</dbReference>
<dbReference type="InterPro" id="IPR058625">
    <property type="entry name" value="MdtA-like_BSH"/>
</dbReference>
<evidence type="ECO:0000313" key="6">
    <source>
        <dbReference type="Proteomes" id="UP000435036"/>
    </source>
</evidence>
<keyword evidence="3" id="KW-0732">Signal</keyword>
<dbReference type="Gene3D" id="2.40.420.20">
    <property type="match status" value="1"/>
</dbReference>
<evidence type="ECO:0000256" key="2">
    <source>
        <dbReference type="SAM" id="Coils"/>
    </source>
</evidence>
<comment type="similarity">
    <text evidence="1">Belongs to the membrane fusion protein (MFP) (TC 8.A.1) family.</text>
</comment>
<dbReference type="PANTHER" id="PTHR30469:SF15">
    <property type="entry name" value="HLYD FAMILY OF SECRETION PROTEINS"/>
    <property type="match status" value="1"/>
</dbReference>